<evidence type="ECO:0000313" key="19">
    <source>
        <dbReference type="EMBL" id="OGG40127.1"/>
    </source>
</evidence>
<dbReference type="EC" id="2.1.1.228" evidence="5 15"/>
<dbReference type="FunFam" id="3.40.1280.10:FF:000001">
    <property type="entry name" value="tRNA (guanine-N(1)-)-methyltransferase"/>
    <property type="match status" value="1"/>
</dbReference>
<dbReference type="GO" id="GO:0052906">
    <property type="term" value="F:tRNA (guanine(37)-N1)-methyltransferase activity"/>
    <property type="evidence" value="ECO:0007669"/>
    <property type="project" value="UniProtKB-UniRule"/>
</dbReference>
<evidence type="ECO:0000256" key="12">
    <source>
        <dbReference type="ARBA" id="ARBA00029736"/>
    </source>
</evidence>
<evidence type="ECO:0000313" key="20">
    <source>
        <dbReference type="Proteomes" id="UP000176996"/>
    </source>
</evidence>
<comment type="function">
    <text evidence="1 15 17">Specifically methylates guanosine-37 in various tRNAs.</text>
</comment>
<dbReference type="PANTHER" id="PTHR46417">
    <property type="entry name" value="TRNA (GUANINE-N(1)-)-METHYLTRANSFERASE"/>
    <property type="match status" value="1"/>
</dbReference>
<dbReference type="InterPro" id="IPR002649">
    <property type="entry name" value="tRNA_m1G_MeTrfase_TrmD"/>
</dbReference>
<dbReference type="SUPFAM" id="SSF75217">
    <property type="entry name" value="alpha/beta knot"/>
    <property type="match status" value="1"/>
</dbReference>
<name>A0A1F6BUA2_9BACT</name>
<evidence type="ECO:0000259" key="18">
    <source>
        <dbReference type="Pfam" id="PF01746"/>
    </source>
</evidence>
<keyword evidence="7 15" id="KW-0963">Cytoplasm</keyword>
<keyword evidence="9 15" id="KW-0808">Transferase</keyword>
<feature type="binding site" evidence="15 16">
    <location>
        <position position="116"/>
    </location>
    <ligand>
        <name>S-adenosyl-L-methionine</name>
        <dbReference type="ChEBI" id="CHEBI:59789"/>
    </ligand>
</feature>
<dbReference type="InterPro" id="IPR023148">
    <property type="entry name" value="tRNA_m1G_MeTrfase_C_sf"/>
</dbReference>
<dbReference type="GO" id="GO:0002939">
    <property type="term" value="P:tRNA N1-guanine methylation"/>
    <property type="evidence" value="ECO:0007669"/>
    <property type="project" value="TreeGrafter"/>
</dbReference>
<dbReference type="Proteomes" id="UP000176996">
    <property type="component" value="Unassembled WGS sequence"/>
</dbReference>
<comment type="subunit">
    <text evidence="4 15 17">Homodimer.</text>
</comment>
<dbReference type="NCBIfam" id="TIGR00088">
    <property type="entry name" value="trmD"/>
    <property type="match status" value="1"/>
</dbReference>
<evidence type="ECO:0000256" key="9">
    <source>
        <dbReference type="ARBA" id="ARBA00022679"/>
    </source>
</evidence>
<reference evidence="19 20" key="1">
    <citation type="journal article" date="2016" name="Nat. Commun.">
        <title>Thousands of microbial genomes shed light on interconnected biogeochemical processes in an aquifer system.</title>
        <authorList>
            <person name="Anantharaman K."/>
            <person name="Brown C.T."/>
            <person name="Hug L.A."/>
            <person name="Sharon I."/>
            <person name="Castelle C.J."/>
            <person name="Probst A.J."/>
            <person name="Thomas B.C."/>
            <person name="Singh A."/>
            <person name="Wilkins M.J."/>
            <person name="Karaoz U."/>
            <person name="Brodie E.L."/>
            <person name="Williams K.H."/>
            <person name="Hubbard S.S."/>
            <person name="Banfield J.F."/>
        </authorList>
    </citation>
    <scope>NUCLEOTIDE SEQUENCE [LARGE SCALE GENOMIC DNA]</scope>
</reference>
<comment type="subcellular location">
    <subcellularLocation>
        <location evidence="2 15 17">Cytoplasm</location>
    </subcellularLocation>
</comment>
<evidence type="ECO:0000256" key="16">
    <source>
        <dbReference type="PIRSR" id="PIRSR000386-1"/>
    </source>
</evidence>
<dbReference type="AlphaFoldDB" id="A0A1F6BUA2"/>
<dbReference type="Pfam" id="PF01746">
    <property type="entry name" value="tRNA_m1G_MT"/>
    <property type="match status" value="1"/>
</dbReference>
<evidence type="ECO:0000256" key="11">
    <source>
        <dbReference type="ARBA" id="ARBA00022694"/>
    </source>
</evidence>
<dbReference type="NCBIfam" id="NF000648">
    <property type="entry name" value="PRK00026.1"/>
    <property type="match status" value="1"/>
</dbReference>
<feature type="domain" description="tRNA methyltransferase TRMD/TRM10-type" evidence="18">
    <location>
        <begin position="1"/>
        <end position="220"/>
    </location>
</feature>
<dbReference type="EMBL" id="MFKK01000034">
    <property type="protein sequence ID" value="OGG40127.1"/>
    <property type="molecule type" value="Genomic_DNA"/>
</dbReference>
<accession>A0A1F6BUA2</accession>
<evidence type="ECO:0000256" key="4">
    <source>
        <dbReference type="ARBA" id="ARBA00011738"/>
    </source>
</evidence>
<dbReference type="InterPro" id="IPR016009">
    <property type="entry name" value="tRNA_MeTrfase_TRMD/TRM10"/>
</dbReference>
<dbReference type="InterPro" id="IPR029026">
    <property type="entry name" value="tRNA_m1G_MTases_N"/>
</dbReference>
<organism evidence="19 20">
    <name type="scientific">Candidatus Jorgensenbacteria bacterium RIFCSPLOWO2_01_FULL_45_25b</name>
    <dbReference type="NCBI Taxonomy" id="1798471"/>
    <lineage>
        <taxon>Bacteria</taxon>
        <taxon>Candidatus Joergenseniibacteriota</taxon>
    </lineage>
</organism>
<evidence type="ECO:0000256" key="14">
    <source>
        <dbReference type="ARBA" id="ARBA00047783"/>
    </source>
</evidence>
<evidence type="ECO:0000256" key="5">
    <source>
        <dbReference type="ARBA" id="ARBA00012807"/>
    </source>
</evidence>
<keyword evidence="11 15" id="KW-0819">tRNA processing</keyword>
<protein>
    <recommendedName>
        <fullName evidence="6 15">tRNA (guanine-N(1)-)-methyltransferase</fullName>
        <ecNumber evidence="5 15">2.1.1.228</ecNumber>
    </recommendedName>
    <alternativeName>
        <fullName evidence="12 15">M1G-methyltransferase</fullName>
    </alternativeName>
    <alternativeName>
        <fullName evidence="13 15">tRNA [GM37] methyltransferase</fullName>
    </alternativeName>
</protein>
<dbReference type="STRING" id="1798471.A3A21_01785"/>
<evidence type="ECO:0000256" key="15">
    <source>
        <dbReference type="HAMAP-Rule" id="MF_00605"/>
    </source>
</evidence>
<dbReference type="Gene3D" id="3.40.1280.10">
    <property type="match status" value="1"/>
</dbReference>
<comment type="catalytic activity">
    <reaction evidence="14 15 17">
        <text>guanosine(37) in tRNA + S-adenosyl-L-methionine = N(1)-methylguanosine(37) in tRNA + S-adenosyl-L-homocysteine + H(+)</text>
        <dbReference type="Rhea" id="RHEA:36899"/>
        <dbReference type="Rhea" id="RHEA-COMP:10145"/>
        <dbReference type="Rhea" id="RHEA-COMP:10147"/>
        <dbReference type="ChEBI" id="CHEBI:15378"/>
        <dbReference type="ChEBI" id="CHEBI:57856"/>
        <dbReference type="ChEBI" id="CHEBI:59789"/>
        <dbReference type="ChEBI" id="CHEBI:73542"/>
        <dbReference type="ChEBI" id="CHEBI:74269"/>
        <dbReference type="EC" id="2.1.1.228"/>
    </reaction>
</comment>
<keyword evidence="8 15" id="KW-0489">Methyltransferase</keyword>
<evidence type="ECO:0000256" key="13">
    <source>
        <dbReference type="ARBA" id="ARBA00033392"/>
    </source>
</evidence>
<dbReference type="Gene3D" id="1.10.1270.20">
    <property type="entry name" value="tRNA(m1g37)methyltransferase, domain 2"/>
    <property type="match status" value="1"/>
</dbReference>
<comment type="similarity">
    <text evidence="3 15 17">Belongs to the RNA methyltransferase TrmD family.</text>
</comment>
<evidence type="ECO:0000256" key="2">
    <source>
        <dbReference type="ARBA" id="ARBA00004496"/>
    </source>
</evidence>
<keyword evidence="10 15" id="KW-0949">S-adenosyl-L-methionine</keyword>
<gene>
    <name evidence="15" type="primary">trmD</name>
    <name evidence="19" type="ORF">A3A21_01785</name>
</gene>
<sequence length="235" mass="26374">MRFNIITTIPESCAVYAESSMLGRAQKKKIIKINPINPRDFTNDKHKTVDDKAYGGGPGMVLKIEPIYKAVQSVKRKTKNKKTKHRVILFSTRGKLFTQKEAKRLAKYDELTLICGRYEGVDERVAKYIADEEISIGEYVLSGGELPALVVTDAVARHIKGVLGKEASLEEVKGSYPVYTRPETFRLNVKGQGSNVLRVPKALLTGNHKQIEAWRRKHGKNVPNINANNKTRGQK</sequence>
<proteinExistence type="inferred from homology"/>
<dbReference type="PIRSF" id="PIRSF000386">
    <property type="entry name" value="tRNA_mtase"/>
    <property type="match status" value="1"/>
</dbReference>
<dbReference type="InterPro" id="IPR029028">
    <property type="entry name" value="Alpha/beta_knot_MTases"/>
</dbReference>
<evidence type="ECO:0000256" key="6">
    <source>
        <dbReference type="ARBA" id="ARBA00014679"/>
    </source>
</evidence>
<evidence type="ECO:0000256" key="7">
    <source>
        <dbReference type="ARBA" id="ARBA00022490"/>
    </source>
</evidence>
<feature type="binding site" evidence="16">
    <location>
        <begin position="136"/>
        <end position="141"/>
    </location>
    <ligand>
        <name>S-adenosyl-L-methionine</name>
        <dbReference type="ChEBI" id="CHEBI:59789"/>
    </ligand>
</feature>
<comment type="caution">
    <text evidence="15">Lacks conserved residue(s) required for the propagation of feature annotation.</text>
</comment>
<dbReference type="HAMAP" id="MF_00605">
    <property type="entry name" value="TrmD"/>
    <property type="match status" value="1"/>
</dbReference>
<dbReference type="GO" id="GO:0005829">
    <property type="term" value="C:cytosol"/>
    <property type="evidence" value="ECO:0007669"/>
    <property type="project" value="TreeGrafter"/>
</dbReference>
<comment type="caution">
    <text evidence="19">The sequence shown here is derived from an EMBL/GenBank/DDBJ whole genome shotgun (WGS) entry which is preliminary data.</text>
</comment>
<evidence type="ECO:0000256" key="10">
    <source>
        <dbReference type="ARBA" id="ARBA00022691"/>
    </source>
</evidence>
<evidence type="ECO:0000256" key="1">
    <source>
        <dbReference type="ARBA" id="ARBA00002634"/>
    </source>
</evidence>
<dbReference type="PANTHER" id="PTHR46417:SF1">
    <property type="entry name" value="TRNA (GUANINE-N(1)-)-METHYLTRANSFERASE"/>
    <property type="match status" value="1"/>
</dbReference>
<evidence type="ECO:0000256" key="17">
    <source>
        <dbReference type="RuleBase" id="RU003464"/>
    </source>
</evidence>
<evidence type="ECO:0000256" key="8">
    <source>
        <dbReference type="ARBA" id="ARBA00022603"/>
    </source>
</evidence>
<evidence type="ECO:0000256" key="3">
    <source>
        <dbReference type="ARBA" id="ARBA00007630"/>
    </source>
</evidence>